<dbReference type="GO" id="GO:0005507">
    <property type="term" value="F:copper ion binding"/>
    <property type="evidence" value="ECO:0007669"/>
    <property type="project" value="InterPro"/>
</dbReference>
<dbReference type="InterPro" id="IPR036460">
    <property type="entry name" value="Cu_amine_oxidase_C_sf"/>
</dbReference>
<dbReference type="GO" id="GO:0009308">
    <property type="term" value="P:amine metabolic process"/>
    <property type="evidence" value="ECO:0007669"/>
    <property type="project" value="UniProtKB-UniRule"/>
</dbReference>
<dbReference type="Proteomes" id="UP000355283">
    <property type="component" value="Unassembled WGS sequence"/>
</dbReference>
<organism evidence="4 5">
    <name type="scientific">Nannochloropsis salina CCMP1776</name>
    <dbReference type="NCBI Taxonomy" id="1027361"/>
    <lineage>
        <taxon>Eukaryota</taxon>
        <taxon>Sar</taxon>
        <taxon>Stramenopiles</taxon>
        <taxon>Ochrophyta</taxon>
        <taxon>Eustigmatophyceae</taxon>
        <taxon>Eustigmatales</taxon>
        <taxon>Monodopsidaceae</taxon>
        <taxon>Microchloropsis</taxon>
        <taxon>Microchloropsis salina</taxon>
    </lineage>
</organism>
<dbReference type="Gene3D" id="2.70.98.20">
    <property type="entry name" value="Copper amine oxidase, catalytic domain"/>
    <property type="match status" value="1"/>
</dbReference>
<dbReference type="InterPro" id="IPR015798">
    <property type="entry name" value="Cu_amine_oxidase_C"/>
</dbReference>
<comment type="caution">
    <text evidence="4">The sequence shown here is derived from an EMBL/GenBank/DDBJ whole genome shotgun (WGS) entry which is preliminary data.</text>
</comment>
<sequence>MGREEHKKKAIIRKTIAPARLQAAVNRKNSTDMPLGNEKDRLKGRFTSTSVSTEAAMSTAIKVAAVNTLTSGISKGKMGGPSNPHHNAWTIQERLLTSELQAQRDADLAKERFWVVESSGAKNRTGKPTAYKLVARDPIHIMARDQAAFLRRAGYTKHTLWVTAYQPQERFPGGEFPNQDPRPLCGLPLYAAKDRPLVDKDVVLWHVFGAHHVPRLEDWPVMPFEKVSCVFKPFGFFDASPVLDVPVATKRQMLLSTSNRHVHTAPTPRGNHHKRQSFPDLSLGPQSRL</sequence>
<dbReference type="OrthoDB" id="5379943at2759"/>
<comment type="PTM">
    <text evidence="1">Topaquinone (TPQ) is generated by copper-dependent autoxidation of a specific tyrosyl residue.</text>
</comment>
<accession>A0A4D9CZ94</accession>
<dbReference type="EC" id="1.4.3.-" evidence="1"/>
<comment type="similarity">
    <text evidence="1">Belongs to the copper/topaquinone oxidase family.</text>
</comment>
<dbReference type="InterPro" id="IPR000269">
    <property type="entry name" value="Cu_amine_oxidase"/>
</dbReference>
<keyword evidence="1" id="KW-0801">TPQ</keyword>
<evidence type="ECO:0000256" key="1">
    <source>
        <dbReference type="RuleBase" id="RU000672"/>
    </source>
</evidence>
<feature type="region of interest" description="Disordered" evidence="2">
    <location>
        <begin position="261"/>
        <end position="289"/>
    </location>
</feature>
<proteinExistence type="inferred from homology"/>
<keyword evidence="1" id="KW-0186">Copper</keyword>
<evidence type="ECO:0000256" key="2">
    <source>
        <dbReference type="SAM" id="MobiDB-lite"/>
    </source>
</evidence>
<dbReference type="EMBL" id="SDOX01000028">
    <property type="protein sequence ID" value="TFJ83507.1"/>
    <property type="molecule type" value="Genomic_DNA"/>
</dbReference>
<evidence type="ECO:0000313" key="4">
    <source>
        <dbReference type="EMBL" id="TFJ83507.1"/>
    </source>
</evidence>
<name>A0A4D9CZ94_9STRA</name>
<dbReference type="PANTHER" id="PTHR10638:SF41">
    <property type="entry name" value="AMINE OXIDASE"/>
    <property type="match status" value="1"/>
</dbReference>
<comment type="cofactor">
    <cofactor evidence="1">
        <name>Cu cation</name>
        <dbReference type="ChEBI" id="CHEBI:23378"/>
    </cofactor>
    <text evidence="1">Contains 1 topaquinone per subunit.</text>
</comment>
<dbReference type="SUPFAM" id="SSF49998">
    <property type="entry name" value="Amine oxidase catalytic domain"/>
    <property type="match status" value="1"/>
</dbReference>
<dbReference type="GO" id="GO:0048038">
    <property type="term" value="F:quinone binding"/>
    <property type="evidence" value="ECO:0007669"/>
    <property type="project" value="InterPro"/>
</dbReference>
<keyword evidence="1" id="KW-0560">Oxidoreductase</keyword>
<reference evidence="4" key="1">
    <citation type="submission" date="2019-01" db="EMBL/GenBank/DDBJ databases">
        <title>Nuclear Genome Assembly of the Microalgal Biofuel strain Nannochloropsis salina CCMP1776.</title>
        <authorList>
            <person name="Hovde B."/>
        </authorList>
    </citation>
    <scope>NUCLEOTIDE SEQUENCE [LARGE SCALE GENOMIC DNA]</scope>
    <source>
        <strain evidence="4">CCMP1776</strain>
    </source>
</reference>
<keyword evidence="1" id="KW-0479">Metal-binding</keyword>
<feature type="domain" description="Copper amine oxidase catalytic" evidence="3">
    <location>
        <begin position="77"/>
        <end position="242"/>
    </location>
</feature>
<evidence type="ECO:0000259" key="3">
    <source>
        <dbReference type="Pfam" id="PF01179"/>
    </source>
</evidence>
<dbReference type="AlphaFoldDB" id="A0A4D9CZ94"/>
<dbReference type="Pfam" id="PF01179">
    <property type="entry name" value="Cu_amine_oxid"/>
    <property type="match status" value="1"/>
</dbReference>
<keyword evidence="5" id="KW-1185">Reference proteome</keyword>
<dbReference type="GO" id="GO:0008131">
    <property type="term" value="F:primary methylamine oxidase activity"/>
    <property type="evidence" value="ECO:0007669"/>
    <property type="project" value="InterPro"/>
</dbReference>
<dbReference type="PANTHER" id="PTHR10638">
    <property type="entry name" value="COPPER AMINE OXIDASE"/>
    <property type="match status" value="1"/>
</dbReference>
<gene>
    <name evidence="4" type="ORF">NSK_005189</name>
</gene>
<protein>
    <recommendedName>
        <fullName evidence="1">Amine oxidase</fullName>
        <ecNumber evidence="1">1.4.3.-</ecNumber>
    </recommendedName>
</protein>
<evidence type="ECO:0000313" key="5">
    <source>
        <dbReference type="Proteomes" id="UP000355283"/>
    </source>
</evidence>